<dbReference type="EMBL" id="CP118739">
    <property type="protein sequence ID" value="WEA58048.1"/>
    <property type="molecule type" value="Genomic_DNA"/>
</dbReference>
<proteinExistence type="predicted"/>
<evidence type="ECO:0000313" key="2">
    <source>
        <dbReference type="Proteomes" id="UP001214131"/>
    </source>
</evidence>
<gene>
    <name evidence="1" type="ORF">PWB86_04080</name>
</gene>
<evidence type="ECO:0000313" key="1">
    <source>
        <dbReference type="EMBL" id="WEA58048.1"/>
    </source>
</evidence>
<sequence length="142" mass="16187">MNNIAGFCVGAVLATFLVFSGTTTYENHVAHKSLDQKISQGVPLDIHNGDKEIVIAPKNKAIKNKIIKSFQDEDFIYLVYLQEVTCTTSKNVYTHLGKGWKVKFKDPLNQKRNLFISKDGKAESISKQVLREYRSWSNNEQY</sequence>
<dbReference type="RefSeq" id="WP_115154497.1">
    <property type="nucleotide sequence ID" value="NZ_CAKMAM010000002.1"/>
</dbReference>
<evidence type="ECO:0008006" key="3">
    <source>
        <dbReference type="Google" id="ProtNLM"/>
    </source>
</evidence>
<protein>
    <recommendedName>
        <fullName evidence="3">Lipoprotein</fullName>
    </recommendedName>
</protein>
<dbReference type="Proteomes" id="UP001214131">
    <property type="component" value="Chromosome"/>
</dbReference>
<name>A0ABD7X8D7_PEDPE</name>
<accession>A0ABD7X8D7</accession>
<reference evidence="1 2" key="1">
    <citation type="submission" date="2023-02" db="EMBL/GenBank/DDBJ databases">
        <title>Comparative genomics and fermentation flavor characterization of five lactic acid bacteria reveal flavor biosynthesis metabolic pathways in fermented muskmelon puree.</title>
        <authorList>
            <person name="Yuan L."/>
            <person name="Li M."/>
            <person name="Xu X."/>
            <person name="Lao F."/>
            <person name="Wu J."/>
        </authorList>
    </citation>
    <scope>NUCLEOTIDE SEQUENCE [LARGE SCALE GENOMIC DNA]</scope>
    <source>
        <strain evidence="1 2">Ca-4</strain>
    </source>
</reference>
<organism evidence="1 2">
    <name type="scientific">Pediococcus pentosaceus</name>
    <dbReference type="NCBI Taxonomy" id="1255"/>
    <lineage>
        <taxon>Bacteria</taxon>
        <taxon>Bacillati</taxon>
        <taxon>Bacillota</taxon>
        <taxon>Bacilli</taxon>
        <taxon>Lactobacillales</taxon>
        <taxon>Lactobacillaceae</taxon>
        <taxon>Pediococcus</taxon>
    </lineage>
</organism>
<dbReference type="AlphaFoldDB" id="A0ABD7X8D7"/>